<dbReference type="STRING" id="13616.ENSMODP00000051099"/>
<evidence type="ECO:0000256" key="5">
    <source>
        <dbReference type="ARBA" id="ARBA00023242"/>
    </source>
</evidence>
<sequence length="158" mass="18342">MSGVHYKFSSQLNYGTVIFEGPHISVCDLKKQIMKKEKLKAPNCELHISNADTKEEYTDDNAPIHRNFSVIVRRVPAGGIVATSRTHVLDLTKRVSRTSKFICKNKILHFVLQTFGIEITLISIRACYKFIKFNSNIRAHYEFIIIYSKFYVYLFLIF</sequence>
<feature type="domain" description="DWNN" evidence="7">
    <location>
        <begin position="4"/>
        <end position="76"/>
    </location>
</feature>
<keyword evidence="2" id="KW-0479">Metal-binding</keyword>
<dbReference type="Proteomes" id="UP000002280">
    <property type="component" value="Chromosome 3"/>
</dbReference>
<dbReference type="Gene3D" id="3.10.20.90">
    <property type="entry name" value="Phosphatidylinositol 3-kinase Catalytic Subunit, Chain A, domain 1"/>
    <property type="match status" value="1"/>
</dbReference>
<dbReference type="InParanoid" id="A0A5F8GUR5"/>
<comment type="subcellular location">
    <subcellularLocation>
        <location evidence="1">Nucleus</location>
    </subcellularLocation>
</comment>
<dbReference type="PROSITE" id="PS51282">
    <property type="entry name" value="DWNN"/>
    <property type="match status" value="1"/>
</dbReference>
<evidence type="ECO:0000256" key="1">
    <source>
        <dbReference type="ARBA" id="ARBA00004123"/>
    </source>
</evidence>
<feature type="transmembrane region" description="Helical" evidence="6">
    <location>
        <begin position="140"/>
        <end position="157"/>
    </location>
</feature>
<keyword evidence="5" id="KW-0539">Nucleus</keyword>
<accession>A0A5F8GUR5</accession>
<keyword evidence="9" id="KW-1185">Reference proteome</keyword>
<evidence type="ECO:0000256" key="6">
    <source>
        <dbReference type="SAM" id="Phobius"/>
    </source>
</evidence>
<evidence type="ECO:0000313" key="8">
    <source>
        <dbReference type="Ensembl" id="ENSMODP00000051099.1"/>
    </source>
</evidence>
<dbReference type="GO" id="GO:0008270">
    <property type="term" value="F:zinc ion binding"/>
    <property type="evidence" value="ECO:0007669"/>
    <property type="project" value="UniProtKB-KW"/>
</dbReference>
<keyword evidence="6" id="KW-1133">Transmembrane helix</keyword>
<dbReference type="GO" id="GO:0005634">
    <property type="term" value="C:nucleus"/>
    <property type="evidence" value="ECO:0007669"/>
    <property type="project" value="UniProtKB-SubCell"/>
</dbReference>
<dbReference type="InterPro" id="IPR014891">
    <property type="entry name" value="DWNN_domain"/>
</dbReference>
<dbReference type="Pfam" id="PF08783">
    <property type="entry name" value="DWNN"/>
    <property type="match status" value="1"/>
</dbReference>
<keyword evidence="4" id="KW-0862">Zinc</keyword>
<dbReference type="PANTHER" id="PTHR15439">
    <property type="entry name" value="RETINOBLASTOMA-BINDING PROTEIN 6"/>
    <property type="match status" value="1"/>
</dbReference>
<reference evidence="8 9" key="1">
    <citation type="journal article" date="2007" name="Nature">
        <title>Genome of the marsupial Monodelphis domestica reveals innovation in non-coding sequences.</title>
        <authorList>
            <person name="Mikkelsen T.S."/>
            <person name="Wakefield M.J."/>
            <person name="Aken B."/>
            <person name="Amemiya C.T."/>
            <person name="Chang J.L."/>
            <person name="Duke S."/>
            <person name="Garber M."/>
            <person name="Gentles A.J."/>
            <person name="Goodstadt L."/>
            <person name="Heger A."/>
            <person name="Jurka J."/>
            <person name="Kamal M."/>
            <person name="Mauceli E."/>
            <person name="Searle S.M."/>
            <person name="Sharpe T."/>
            <person name="Baker M.L."/>
            <person name="Batzer M.A."/>
            <person name="Benos P.V."/>
            <person name="Belov K."/>
            <person name="Clamp M."/>
            <person name="Cook A."/>
            <person name="Cuff J."/>
            <person name="Das R."/>
            <person name="Davidow L."/>
            <person name="Deakin J.E."/>
            <person name="Fazzari M.J."/>
            <person name="Glass J.L."/>
            <person name="Grabherr M."/>
            <person name="Greally J.M."/>
            <person name="Gu W."/>
            <person name="Hore T.A."/>
            <person name="Huttley G.A."/>
            <person name="Kleber M."/>
            <person name="Jirtle R.L."/>
            <person name="Koina E."/>
            <person name="Lee J.T."/>
            <person name="Mahony S."/>
            <person name="Marra M.A."/>
            <person name="Miller R.D."/>
            <person name="Nicholls R.D."/>
            <person name="Oda M."/>
            <person name="Papenfuss A.T."/>
            <person name="Parra Z.E."/>
            <person name="Pollock D.D."/>
            <person name="Ray D.A."/>
            <person name="Schein J.E."/>
            <person name="Speed T.P."/>
            <person name="Thompson K."/>
            <person name="VandeBerg J.L."/>
            <person name="Wade C.M."/>
            <person name="Walker J.A."/>
            <person name="Waters P.D."/>
            <person name="Webber C."/>
            <person name="Weidman J.R."/>
            <person name="Xie X."/>
            <person name="Zody M.C."/>
            <person name="Baldwin J."/>
            <person name="Abdouelleil A."/>
            <person name="Abdulkadir J."/>
            <person name="Abebe A."/>
            <person name="Abera B."/>
            <person name="Abreu J."/>
            <person name="Acer S.C."/>
            <person name="Aftuck L."/>
            <person name="Alexander A."/>
            <person name="An P."/>
            <person name="Anderson E."/>
            <person name="Anderson S."/>
            <person name="Arachi H."/>
            <person name="Azer M."/>
            <person name="Bachantsang P."/>
            <person name="Barry A."/>
            <person name="Bayul T."/>
            <person name="Berlin A."/>
            <person name="Bessette D."/>
            <person name="Bloom T."/>
            <person name="Bloom T."/>
            <person name="Boguslavskiy L."/>
            <person name="Bonnet C."/>
            <person name="Boukhgalter B."/>
            <person name="Bourzgui I."/>
            <person name="Brown A."/>
            <person name="Cahill P."/>
            <person name="Channer S."/>
            <person name="Cheshatsang Y."/>
            <person name="Chuda L."/>
            <person name="Citroen M."/>
            <person name="Collymore A."/>
            <person name="Cooke P."/>
            <person name="Costello M."/>
            <person name="D'Aco K."/>
            <person name="Daza R."/>
            <person name="De Haan G."/>
            <person name="DeGray S."/>
            <person name="DeMaso C."/>
            <person name="Dhargay N."/>
            <person name="Dooley K."/>
            <person name="Dooley E."/>
            <person name="Doricent M."/>
            <person name="Dorje P."/>
            <person name="Dorjee K."/>
            <person name="Dupes A."/>
            <person name="Elong R."/>
            <person name="Falk J."/>
            <person name="Farina A."/>
            <person name="Faro S."/>
            <person name="Ferguson D."/>
            <person name="Fisher S."/>
            <person name="Foley C.D."/>
            <person name="Franke A."/>
            <person name="Friedrich D."/>
            <person name="Gadbois L."/>
            <person name="Gearin G."/>
            <person name="Gearin C.R."/>
            <person name="Giannoukos G."/>
            <person name="Goode T."/>
            <person name="Graham J."/>
            <person name="Grandbois E."/>
            <person name="Grewal S."/>
            <person name="Gyaltsen K."/>
            <person name="Hafez N."/>
            <person name="Hagos B."/>
            <person name="Hall J."/>
            <person name="Henson C."/>
            <person name="Hollinger A."/>
            <person name="Honan T."/>
            <person name="Huard M.D."/>
            <person name="Hughes L."/>
            <person name="Hurhula B."/>
            <person name="Husby M.E."/>
            <person name="Kamat A."/>
            <person name="Kanga B."/>
            <person name="Kashin S."/>
            <person name="Khazanovich D."/>
            <person name="Kisner P."/>
            <person name="Lance K."/>
            <person name="Lara M."/>
            <person name="Lee W."/>
            <person name="Lennon N."/>
            <person name="Letendre F."/>
            <person name="LeVine R."/>
            <person name="Lipovsky A."/>
            <person name="Liu X."/>
            <person name="Liu J."/>
            <person name="Liu S."/>
            <person name="Lokyitsang T."/>
            <person name="Lokyitsang Y."/>
            <person name="Lubonja R."/>
            <person name="Lui A."/>
            <person name="MacDonald P."/>
            <person name="Magnisalis V."/>
            <person name="Maru K."/>
            <person name="Matthews C."/>
            <person name="McCusker W."/>
            <person name="McDonough S."/>
            <person name="Mehta T."/>
            <person name="Meldrim J."/>
            <person name="Meneus L."/>
            <person name="Mihai O."/>
            <person name="Mihalev A."/>
            <person name="Mihova T."/>
            <person name="Mittelman R."/>
            <person name="Mlenga V."/>
            <person name="Montmayeur A."/>
            <person name="Mulrain L."/>
            <person name="Navidi A."/>
            <person name="Naylor J."/>
            <person name="Negash T."/>
            <person name="Nguyen T."/>
            <person name="Nguyen N."/>
            <person name="Nicol R."/>
            <person name="Norbu C."/>
            <person name="Norbu N."/>
            <person name="Novod N."/>
            <person name="O'Neill B."/>
            <person name="Osman S."/>
            <person name="Markiewicz E."/>
            <person name="Oyono O.L."/>
            <person name="Patti C."/>
            <person name="Phunkhang P."/>
            <person name="Pierre F."/>
            <person name="Priest M."/>
            <person name="Raghuraman S."/>
            <person name="Rege F."/>
            <person name="Reyes R."/>
            <person name="Rise C."/>
            <person name="Rogov P."/>
            <person name="Ross K."/>
            <person name="Ryan E."/>
            <person name="Settipalli S."/>
            <person name="Shea T."/>
            <person name="Sherpa N."/>
            <person name="Shi L."/>
            <person name="Shih D."/>
            <person name="Sparrow T."/>
            <person name="Spaulding J."/>
            <person name="Stalker J."/>
            <person name="Stange-Thomann N."/>
            <person name="Stavropoulos S."/>
            <person name="Stone C."/>
            <person name="Strader C."/>
            <person name="Tesfaye S."/>
            <person name="Thomson T."/>
            <person name="Thoulutsang Y."/>
            <person name="Thoulutsang D."/>
            <person name="Topham K."/>
            <person name="Topping I."/>
            <person name="Tsamla T."/>
            <person name="Vassiliev H."/>
            <person name="Vo A."/>
            <person name="Wangchuk T."/>
            <person name="Wangdi T."/>
            <person name="Weiand M."/>
            <person name="Wilkinson J."/>
            <person name="Wilson A."/>
            <person name="Yadav S."/>
            <person name="Young G."/>
            <person name="Yu Q."/>
            <person name="Zembek L."/>
            <person name="Zhong D."/>
            <person name="Zimmer A."/>
            <person name="Zwirko Z."/>
            <person name="Jaffe D.B."/>
            <person name="Alvarez P."/>
            <person name="Brockman W."/>
            <person name="Butler J."/>
            <person name="Chin C."/>
            <person name="Gnerre S."/>
            <person name="MacCallum I."/>
            <person name="Graves J.A."/>
            <person name="Ponting C.P."/>
            <person name="Breen M."/>
            <person name="Samollow P.B."/>
            <person name="Lander E.S."/>
            <person name="Lindblad-Toh K."/>
        </authorList>
    </citation>
    <scope>NUCLEOTIDE SEQUENCE [LARGE SCALE GENOMIC DNA]</scope>
</reference>
<dbReference type="GO" id="GO:0006397">
    <property type="term" value="P:mRNA processing"/>
    <property type="evidence" value="ECO:0007669"/>
    <property type="project" value="InterPro"/>
</dbReference>
<protein>
    <recommendedName>
        <fullName evidence="7">DWNN domain-containing protein</fullName>
    </recommendedName>
</protein>
<name>A0A5F8GUR5_MONDO</name>
<evidence type="ECO:0000256" key="3">
    <source>
        <dbReference type="ARBA" id="ARBA00022771"/>
    </source>
</evidence>
<dbReference type="GO" id="GO:0016567">
    <property type="term" value="P:protein ubiquitination"/>
    <property type="evidence" value="ECO:0007669"/>
    <property type="project" value="InterPro"/>
</dbReference>
<dbReference type="GO" id="GO:0061630">
    <property type="term" value="F:ubiquitin protein ligase activity"/>
    <property type="evidence" value="ECO:0007669"/>
    <property type="project" value="InterPro"/>
</dbReference>
<evidence type="ECO:0000256" key="2">
    <source>
        <dbReference type="ARBA" id="ARBA00022723"/>
    </source>
</evidence>
<organism evidence="8 9">
    <name type="scientific">Monodelphis domestica</name>
    <name type="common">Gray short-tailed opossum</name>
    <dbReference type="NCBI Taxonomy" id="13616"/>
    <lineage>
        <taxon>Eukaryota</taxon>
        <taxon>Metazoa</taxon>
        <taxon>Chordata</taxon>
        <taxon>Craniata</taxon>
        <taxon>Vertebrata</taxon>
        <taxon>Euteleostomi</taxon>
        <taxon>Mammalia</taxon>
        <taxon>Metatheria</taxon>
        <taxon>Didelphimorphia</taxon>
        <taxon>Didelphidae</taxon>
        <taxon>Monodelphis</taxon>
    </lineage>
</organism>
<dbReference type="SMART" id="SM01180">
    <property type="entry name" value="DWNN"/>
    <property type="match status" value="1"/>
</dbReference>
<keyword evidence="6" id="KW-0472">Membrane</keyword>
<evidence type="ECO:0000259" key="7">
    <source>
        <dbReference type="PROSITE" id="PS51282"/>
    </source>
</evidence>
<proteinExistence type="predicted"/>
<keyword evidence="6" id="KW-0812">Transmembrane</keyword>
<dbReference type="InterPro" id="IPR033489">
    <property type="entry name" value="RBBP6"/>
</dbReference>
<dbReference type="AlphaFoldDB" id="A0A5F8GUR5"/>
<reference evidence="8" key="2">
    <citation type="submission" date="2025-08" db="UniProtKB">
        <authorList>
            <consortium name="Ensembl"/>
        </authorList>
    </citation>
    <scope>IDENTIFICATION</scope>
</reference>
<dbReference type="Ensembl" id="ENSMODT00000083540.1">
    <property type="protein sequence ID" value="ENSMODP00000051099.1"/>
    <property type="gene ID" value="ENSMODG00000048352.1"/>
</dbReference>
<evidence type="ECO:0000256" key="4">
    <source>
        <dbReference type="ARBA" id="ARBA00022833"/>
    </source>
</evidence>
<evidence type="ECO:0000313" key="9">
    <source>
        <dbReference type="Proteomes" id="UP000002280"/>
    </source>
</evidence>
<dbReference type="GeneTree" id="ENSGT00940000159365"/>
<dbReference type="PANTHER" id="PTHR15439:SF0">
    <property type="entry name" value="CELL DIVISION CYCLE AND APOPTOSIS REGULATOR PROTEIN 1-RELATED"/>
    <property type="match status" value="1"/>
</dbReference>
<keyword evidence="3" id="KW-0863">Zinc-finger</keyword>
<feature type="transmembrane region" description="Helical" evidence="6">
    <location>
        <begin position="107"/>
        <end position="128"/>
    </location>
</feature>
<reference evidence="8" key="3">
    <citation type="submission" date="2025-09" db="UniProtKB">
        <authorList>
            <consortium name="Ensembl"/>
        </authorList>
    </citation>
    <scope>IDENTIFICATION</scope>
</reference>